<organism evidence="1 2">
    <name type="scientific">Venturia effusa</name>
    <dbReference type="NCBI Taxonomy" id="50376"/>
    <lineage>
        <taxon>Eukaryota</taxon>
        <taxon>Fungi</taxon>
        <taxon>Dikarya</taxon>
        <taxon>Ascomycota</taxon>
        <taxon>Pezizomycotina</taxon>
        <taxon>Dothideomycetes</taxon>
        <taxon>Pleosporomycetidae</taxon>
        <taxon>Venturiales</taxon>
        <taxon>Venturiaceae</taxon>
        <taxon>Venturia</taxon>
    </lineage>
</organism>
<gene>
    <name evidence="1" type="ORF">FKW77_009798</name>
</gene>
<sequence length="285" mass="32190">MPHIICIGACYIDTILNVPHFPTEDEKLRCTGLTKRRGGNCPNTLEVLNELKKARKNITSHQLRPDLQDVPPVVLNLVSVLPSPYSAASRFICSSLPSSNFDHCIFRGFDYQESSSSYILLSAETGSRTIVNHQPLPDMTFDEFRQIVDEFKQLDVMEDRGKDQWWHFEGRIPETTLRCMEYLIETLPNAKISVEVEKPNRPGLEEMAVMAHIVFYARSWVSAKGYTNAGDFLHSLKAPRPLQFCTWGEEGAAAFISPSGETGDPVQHSYIFKADLPRGTKVIDR</sequence>
<dbReference type="STRING" id="50376.A0A517LA16"/>
<dbReference type="Proteomes" id="UP000316270">
    <property type="component" value="Chromosome 7"/>
</dbReference>
<dbReference type="AlphaFoldDB" id="A0A517LA16"/>
<dbReference type="PANTHER" id="PTHR42774">
    <property type="entry name" value="PHOSPHOTRANSFERASE SYSTEM TRANSPORT PROTEIN"/>
    <property type="match status" value="1"/>
</dbReference>
<dbReference type="Gene3D" id="3.40.1190.20">
    <property type="match status" value="1"/>
</dbReference>
<dbReference type="InterPro" id="IPR052562">
    <property type="entry name" value="Ketohexokinase-related"/>
</dbReference>
<dbReference type="EMBL" id="CP042191">
    <property type="protein sequence ID" value="QDS72465.1"/>
    <property type="molecule type" value="Genomic_DNA"/>
</dbReference>
<dbReference type="PANTHER" id="PTHR42774:SF3">
    <property type="entry name" value="KETOHEXOKINASE"/>
    <property type="match status" value="1"/>
</dbReference>
<dbReference type="OrthoDB" id="204058at2759"/>
<evidence type="ECO:0000313" key="1">
    <source>
        <dbReference type="EMBL" id="QDS72465.1"/>
    </source>
</evidence>
<protein>
    <recommendedName>
        <fullName evidence="3">Carbohydrate kinase PfkB domain-containing protein</fullName>
    </recommendedName>
</protein>
<evidence type="ECO:0008006" key="3">
    <source>
        <dbReference type="Google" id="ProtNLM"/>
    </source>
</evidence>
<evidence type="ECO:0000313" key="2">
    <source>
        <dbReference type="Proteomes" id="UP000316270"/>
    </source>
</evidence>
<dbReference type="SUPFAM" id="SSF53613">
    <property type="entry name" value="Ribokinase-like"/>
    <property type="match status" value="1"/>
</dbReference>
<name>A0A517LA16_9PEZI</name>
<accession>A0A517LA16</accession>
<proteinExistence type="predicted"/>
<reference evidence="1 2" key="1">
    <citation type="submission" date="2019-07" db="EMBL/GenBank/DDBJ databases">
        <title>Finished genome of Venturia effusa.</title>
        <authorList>
            <person name="Young C.A."/>
            <person name="Cox M.P."/>
            <person name="Ganley A.R.D."/>
            <person name="David W.J."/>
        </authorList>
    </citation>
    <scope>NUCLEOTIDE SEQUENCE [LARGE SCALE GENOMIC DNA]</scope>
    <source>
        <strain evidence="2">albino</strain>
    </source>
</reference>
<keyword evidence="2" id="KW-1185">Reference proteome</keyword>
<dbReference type="InterPro" id="IPR029056">
    <property type="entry name" value="Ribokinase-like"/>
</dbReference>